<accession>A0A4Y2TVD0</accession>
<protein>
    <submittedName>
        <fullName evidence="3">Uncharacterized protein</fullName>
    </submittedName>
</protein>
<gene>
    <name evidence="3" type="ORF">AVEN_132871_1</name>
    <name evidence="2" type="ORF">AVEN_198610_1</name>
</gene>
<dbReference type="Proteomes" id="UP000499080">
    <property type="component" value="Unassembled WGS sequence"/>
</dbReference>
<proteinExistence type="predicted"/>
<evidence type="ECO:0000313" key="2">
    <source>
        <dbReference type="EMBL" id="GBO03349.1"/>
    </source>
</evidence>
<comment type="caution">
    <text evidence="3">The sequence shown here is derived from an EMBL/GenBank/DDBJ whole genome shotgun (WGS) entry which is preliminary data.</text>
</comment>
<evidence type="ECO:0000313" key="3">
    <source>
        <dbReference type="EMBL" id="GBO03357.1"/>
    </source>
</evidence>
<sequence length="139" mass="15820">MLVAALISKYPNFIYFSREFRVVVLKCRRIDVQRFQVQGFHSKSETLVSKPRAKYPQSCSLSFNTSASLEGPRNFEPRSNDEDGTLAVTPSPNFRTTPAGGRLATICDLTCNRSHTWRIFNGIRFRTWSPPVPKPDPCH</sequence>
<dbReference type="AlphaFoldDB" id="A0A4Y2TVD0"/>
<reference evidence="3 4" key="1">
    <citation type="journal article" date="2019" name="Sci. Rep.">
        <title>Orb-weaving spider Araneus ventricosus genome elucidates the spidroin gene catalogue.</title>
        <authorList>
            <person name="Kono N."/>
            <person name="Nakamura H."/>
            <person name="Ohtoshi R."/>
            <person name="Moran D.A.P."/>
            <person name="Shinohara A."/>
            <person name="Yoshida Y."/>
            <person name="Fujiwara M."/>
            <person name="Mori M."/>
            <person name="Tomita M."/>
            <person name="Arakawa K."/>
        </authorList>
    </citation>
    <scope>NUCLEOTIDE SEQUENCE [LARGE SCALE GENOMIC DNA]</scope>
</reference>
<name>A0A4Y2TVD0_ARAVE</name>
<keyword evidence="4" id="KW-1185">Reference proteome</keyword>
<organism evidence="3 4">
    <name type="scientific">Araneus ventricosus</name>
    <name type="common">Orbweaver spider</name>
    <name type="synonym">Epeira ventricosa</name>
    <dbReference type="NCBI Taxonomy" id="182803"/>
    <lineage>
        <taxon>Eukaryota</taxon>
        <taxon>Metazoa</taxon>
        <taxon>Ecdysozoa</taxon>
        <taxon>Arthropoda</taxon>
        <taxon>Chelicerata</taxon>
        <taxon>Arachnida</taxon>
        <taxon>Araneae</taxon>
        <taxon>Araneomorphae</taxon>
        <taxon>Entelegynae</taxon>
        <taxon>Araneoidea</taxon>
        <taxon>Araneidae</taxon>
        <taxon>Araneus</taxon>
    </lineage>
</organism>
<dbReference type="EMBL" id="BGPR01030682">
    <property type="protein sequence ID" value="GBO03349.1"/>
    <property type="molecule type" value="Genomic_DNA"/>
</dbReference>
<evidence type="ECO:0000313" key="4">
    <source>
        <dbReference type="Proteomes" id="UP000499080"/>
    </source>
</evidence>
<feature type="region of interest" description="Disordered" evidence="1">
    <location>
        <begin position="66"/>
        <end position="97"/>
    </location>
</feature>
<evidence type="ECO:0000256" key="1">
    <source>
        <dbReference type="SAM" id="MobiDB-lite"/>
    </source>
</evidence>
<dbReference type="EMBL" id="BGPR01030685">
    <property type="protein sequence ID" value="GBO03357.1"/>
    <property type="molecule type" value="Genomic_DNA"/>
</dbReference>